<dbReference type="CDD" id="cd16015">
    <property type="entry name" value="LTA_synthase"/>
    <property type="match status" value="1"/>
</dbReference>
<comment type="caution">
    <text evidence="9">The sequence shown here is derived from an EMBL/GenBank/DDBJ whole genome shotgun (WGS) entry which is preliminary data.</text>
</comment>
<dbReference type="EMBL" id="JADPIE010000002">
    <property type="protein sequence ID" value="MBF8436326.1"/>
    <property type="molecule type" value="Genomic_DNA"/>
</dbReference>
<dbReference type="Gene3D" id="3.40.720.10">
    <property type="entry name" value="Alkaline Phosphatase, subunit A"/>
    <property type="match status" value="1"/>
</dbReference>
<evidence type="ECO:0000256" key="1">
    <source>
        <dbReference type="ARBA" id="ARBA00004651"/>
    </source>
</evidence>
<feature type="domain" description="Sulfatase N-terminal" evidence="8">
    <location>
        <begin position="148"/>
        <end position="434"/>
    </location>
</feature>
<dbReference type="RefSeq" id="WP_270453148.1">
    <property type="nucleotide sequence ID" value="NZ_JADPIE010000002.1"/>
</dbReference>
<evidence type="ECO:0000256" key="4">
    <source>
        <dbReference type="ARBA" id="ARBA00022692"/>
    </source>
</evidence>
<evidence type="ECO:0000313" key="10">
    <source>
        <dbReference type="Proteomes" id="UP000621436"/>
    </source>
</evidence>
<evidence type="ECO:0000259" key="8">
    <source>
        <dbReference type="Pfam" id="PF00884"/>
    </source>
</evidence>
<gene>
    <name evidence="9" type="ORF">I0Q91_04475</name>
</gene>
<keyword evidence="6 7" id="KW-0472">Membrane</keyword>
<evidence type="ECO:0000313" key="9">
    <source>
        <dbReference type="EMBL" id="MBF8436326.1"/>
    </source>
</evidence>
<organism evidence="9 10">
    <name type="scientific">Halonatronomonas betaini</name>
    <dbReference type="NCBI Taxonomy" id="2778430"/>
    <lineage>
        <taxon>Bacteria</taxon>
        <taxon>Bacillati</taxon>
        <taxon>Bacillota</taxon>
        <taxon>Clostridia</taxon>
        <taxon>Halanaerobiales</taxon>
        <taxon>Halarsenatibacteraceae</taxon>
        <taxon>Halonatronomonas</taxon>
    </lineage>
</organism>
<dbReference type="SUPFAM" id="SSF53649">
    <property type="entry name" value="Alkaline phosphatase-like"/>
    <property type="match status" value="1"/>
</dbReference>
<evidence type="ECO:0000256" key="5">
    <source>
        <dbReference type="ARBA" id="ARBA00022989"/>
    </source>
</evidence>
<dbReference type="AlphaFoldDB" id="A0A931AR61"/>
<comment type="subcellular location">
    <subcellularLocation>
        <location evidence="1">Cell membrane</location>
        <topology evidence="1">Multi-pass membrane protein</topology>
    </subcellularLocation>
</comment>
<name>A0A931AR61_9FIRM</name>
<feature type="transmembrane region" description="Helical" evidence="7">
    <location>
        <begin position="60"/>
        <end position="77"/>
    </location>
</feature>
<dbReference type="Gene3D" id="3.30.1120.170">
    <property type="match status" value="1"/>
</dbReference>
<sequence>MSENTGRYGNMRIFFENINPLILLGFFLDISFISFLYYKFKNNRKSFQKTLSFKYSKKRLTVYLIMVLLLLIGQVYYTNNIFDGYGPQELYHRSSSKFVNVYGYFPLYLMEIYEQVNPYQAKSKYDMPVPDFIDNELAGRGLIDGETNIIVIQVESLDEKMINHEHNNQEITPYLNKLKNKSLYFPNFIVQHIRASFNADFSFLTSLYPVNKNYTYRINDMSQFQSITNILNQTGYQTLAFHGYEGDFFNRDVAFNELGFDKFYTEDDYSFDHIVMETDRDLGVNDYDFFKQSLDFLEEASEPFFGFFITVTSHNPFDYYPQSEEVEAFKDIDDQLVRNLYNSLSFVDSSIEMFINELEARSLKENSLIIIYSDHESLINRESYSSGRKYELSRNIKQPEHVPLFIKHPDIEPAIDERAVSILDLSPTILDLLGKKEMPEEFLGKSIFDDKEYPILYFHEVPQVLYQDHLYLINNKRFQPVGKLKDTDRPEPEISESEKSKLREKINYLRNLYLTRRR</sequence>
<evidence type="ECO:0000256" key="7">
    <source>
        <dbReference type="SAM" id="Phobius"/>
    </source>
</evidence>
<dbReference type="GO" id="GO:0005886">
    <property type="term" value="C:plasma membrane"/>
    <property type="evidence" value="ECO:0007669"/>
    <property type="project" value="UniProtKB-SubCell"/>
</dbReference>
<dbReference type="Pfam" id="PF00884">
    <property type="entry name" value="Sulfatase"/>
    <property type="match status" value="1"/>
</dbReference>
<protein>
    <submittedName>
        <fullName evidence="9">LTA synthase family protein</fullName>
    </submittedName>
</protein>
<evidence type="ECO:0000256" key="6">
    <source>
        <dbReference type="ARBA" id="ARBA00023136"/>
    </source>
</evidence>
<feature type="transmembrane region" description="Helical" evidence="7">
    <location>
        <begin position="20"/>
        <end position="40"/>
    </location>
</feature>
<comment type="pathway">
    <text evidence="2">Cell wall biogenesis; lipoteichoic acid biosynthesis.</text>
</comment>
<evidence type="ECO:0000256" key="3">
    <source>
        <dbReference type="ARBA" id="ARBA00022475"/>
    </source>
</evidence>
<dbReference type="InterPro" id="IPR017850">
    <property type="entry name" value="Alkaline_phosphatase_core_sf"/>
</dbReference>
<keyword evidence="10" id="KW-1185">Reference proteome</keyword>
<keyword evidence="4 7" id="KW-0812">Transmembrane</keyword>
<dbReference type="Proteomes" id="UP000621436">
    <property type="component" value="Unassembled WGS sequence"/>
</dbReference>
<keyword evidence="5 7" id="KW-1133">Transmembrane helix</keyword>
<evidence type="ECO:0000256" key="2">
    <source>
        <dbReference type="ARBA" id="ARBA00004936"/>
    </source>
</evidence>
<accession>A0A931AR61</accession>
<dbReference type="InterPro" id="IPR050448">
    <property type="entry name" value="OpgB/LTA_synthase_biosynth"/>
</dbReference>
<dbReference type="PANTHER" id="PTHR47371:SF3">
    <property type="entry name" value="PHOSPHOGLYCEROL TRANSFERASE I"/>
    <property type="match status" value="1"/>
</dbReference>
<dbReference type="InterPro" id="IPR000917">
    <property type="entry name" value="Sulfatase_N"/>
</dbReference>
<reference evidence="9" key="1">
    <citation type="submission" date="2020-11" db="EMBL/GenBank/DDBJ databases">
        <title>Halonatronomonas betainensis gen. nov., sp. nov. a novel haloalkaliphilic representative of the family Halanaerobiacae capable of betaine degradation.</title>
        <authorList>
            <person name="Boltyanskaya Y."/>
            <person name="Kevbrin V."/>
            <person name="Detkova E."/>
            <person name="Grouzdev D.S."/>
            <person name="Koziaeva V."/>
            <person name="Zhilina T."/>
        </authorList>
    </citation>
    <scope>NUCLEOTIDE SEQUENCE</scope>
    <source>
        <strain evidence="9">Z-7014</strain>
    </source>
</reference>
<keyword evidence="3" id="KW-1003">Cell membrane</keyword>
<dbReference type="PANTHER" id="PTHR47371">
    <property type="entry name" value="LIPOTEICHOIC ACID SYNTHASE"/>
    <property type="match status" value="1"/>
</dbReference>
<proteinExistence type="predicted"/>